<dbReference type="PROSITE" id="PS00211">
    <property type="entry name" value="ABC_TRANSPORTER_1"/>
    <property type="match status" value="1"/>
</dbReference>
<feature type="transmembrane region" description="Helical" evidence="11">
    <location>
        <begin position="23"/>
        <end position="44"/>
    </location>
</feature>
<evidence type="ECO:0000256" key="1">
    <source>
        <dbReference type="ARBA" id="ARBA00004651"/>
    </source>
</evidence>
<evidence type="ECO:0000256" key="4">
    <source>
        <dbReference type="ARBA" id="ARBA00022692"/>
    </source>
</evidence>
<evidence type="ECO:0000256" key="2">
    <source>
        <dbReference type="ARBA" id="ARBA00022448"/>
    </source>
</evidence>
<dbReference type="InterPro" id="IPR003439">
    <property type="entry name" value="ABC_transporter-like_ATP-bd"/>
</dbReference>
<organism evidence="14 15">
    <name type="scientific">Dokdonella soli</name>
    <dbReference type="NCBI Taxonomy" id="529810"/>
    <lineage>
        <taxon>Bacteria</taxon>
        <taxon>Pseudomonadati</taxon>
        <taxon>Pseudomonadota</taxon>
        <taxon>Gammaproteobacteria</taxon>
        <taxon>Lysobacterales</taxon>
        <taxon>Rhodanobacteraceae</taxon>
        <taxon>Dokdonella</taxon>
    </lineage>
</organism>
<keyword evidence="3" id="KW-1003">Cell membrane</keyword>
<dbReference type="PANTHER" id="PTHR43394">
    <property type="entry name" value="ATP-DEPENDENT PERMEASE MDL1, MITOCHONDRIAL"/>
    <property type="match status" value="1"/>
</dbReference>
<dbReference type="Pfam" id="PF00664">
    <property type="entry name" value="ABC_membrane"/>
    <property type="match status" value="1"/>
</dbReference>
<evidence type="ECO:0000313" key="15">
    <source>
        <dbReference type="Proteomes" id="UP001501523"/>
    </source>
</evidence>
<comment type="subcellular location">
    <subcellularLocation>
        <location evidence="1">Cell membrane</location>
        <topology evidence="1">Multi-pass membrane protein</topology>
    </subcellularLocation>
</comment>
<dbReference type="Gene3D" id="1.20.1560.10">
    <property type="entry name" value="ABC transporter type 1, transmembrane domain"/>
    <property type="match status" value="1"/>
</dbReference>
<evidence type="ECO:0000259" key="12">
    <source>
        <dbReference type="PROSITE" id="PS50893"/>
    </source>
</evidence>
<dbReference type="CDD" id="cd18552">
    <property type="entry name" value="ABC_6TM_MsbA_like"/>
    <property type="match status" value="1"/>
</dbReference>
<feature type="transmembrane region" description="Helical" evidence="11">
    <location>
        <begin position="248"/>
        <end position="270"/>
    </location>
</feature>
<keyword evidence="9" id="KW-0445">Lipid transport</keyword>
<feature type="transmembrane region" description="Helical" evidence="11">
    <location>
        <begin position="64"/>
        <end position="84"/>
    </location>
</feature>
<protein>
    <submittedName>
        <fullName evidence="14">Lipid A export permease/ATP-binding protein MsbA</fullName>
    </submittedName>
</protein>
<dbReference type="InterPro" id="IPR039421">
    <property type="entry name" value="Type_1_exporter"/>
</dbReference>
<name>A0ABP3TID8_9GAMM</name>
<feature type="transmembrane region" description="Helical" evidence="11">
    <location>
        <begin position="153"/>
        <end position="186"/>
    </location>
</feature>
<dbReference type="Proteomes" id="UP001501523">
    <property type="component" value="Unassembled WGS sequence"/>
</dbReference>
<keyword evidence="4 11" id="KW-0812">Transmembrane</keyword>
<feature type="domain" description="ABC transporter" evidence="12">
    <location>
        <begin position="342"/>
        <end position="578"/>
    </location>
</feature>
<dbReference type="InterPro" id="IPR003593">
    <property type="entry name" value="AAA+_ATPase"/>
</dbReference>
<gene>
    <name evidence="14" type="primary">msbA</name>
    <name evidence="14" type="ORF">GCM10009105_01690</name>
</gene>
<dbReference type="SMART" id="SM00382">
    <property type="entry name" value="AAA"/>
    <property type="match status" value="1"/>
</dbReference>
<dbReference type="RefSeq" id="WP_343786172.1">
    <property type="nucleotide sequence ID" value="NZ_BAAAEU010000001.1"/>
</dbReference>
<dbReference type="SUPFAM" id="SSF52540">
    <property type="entry name" value="P-loop containing nucleoside triphosphate hydrolases"/>
    <property type="match status" value="1"/>
</dbReference>
<dbReference type="EMBL" id="BAAAEU010000001">
    <property type="protein sequence ID" value="GAA0704695.1"/>
    <property type="molecule type" value="Genomic_DNA"/>
</dbReference>
<evidence type="ECO:0000256" key="3">
    <source>
        <dbReference type="ARBA" id="ARBA00022475"/>
    </source>
</evidence>
<evidence type="ECO:0000256" key="7">
    <source>
        <dbReference type="ARBA" id="ARBA00022967"/>
    </source>
</evidence>
<dbReference type="InterPro" id="IPR011917">
    <property type="entry name" value="ABC_transpr_lipidA"/>
</dbReference>
<keyword evidence="7" id="KW-1278">Translocase</keyword>
<evidence type="ECO:0000256" key="8">
    <source>
        <dbReference type="ARBA" id="ARBA00022989"/>
    </source>
</evidence>
<dbReference type="SUPFAM" id="SSF90123">
    <property type="entry name" value="ABC transporter transmembrane region"/>
    <property type="match status" value="1"/>
</dbReference>
<dbReference type="PANTHER" id="PTHR43394:SF1">
    <property type="entry name" value="ATP-BINDING CASSETTE SUB-FAMILY B MEMBER 10, MITOCHONDRIAL"/>
    <property type="match status" value="1"/>
</dbReference>
<proteinExistence type="predicted"/>
<evidence type="ECO:0000256" key="6">
    <source>
        <dbReference type="ARBA" id="ARBA00022840"/>
    </source>
</evidence>
<reference evidence="15" key="1">
    <citation type="journal article" date="2019" name="Int. J. Syst. Evol. Microbiol.">
        <title>The Global Catalogue of Microorganisms (GCM) 10K type strain sequencing project: providing services to taxonomists for standard genome sequencing and annotation.</title>
        <authorList>
            <consortium name="The Broad Institute Genomics Platform"/>
            <consortium name="The Broad Institute Genome Sequencing Center for Infectious Disease"/>
            <person name="Wu L."/>
            <person name="Ma J."/>
        </authorList>
    </citation>
    <scope>NUCLEOTIDE SEQUENCE [LARGE SCALE GENOMIC DNA]</scope>
    <source>
        <strain evidence="15">JCM 15421</strain>
    </source>
</reference>
<evidence type="ECO:0000313" key="14">
    <source>
        <dbReference type="EMBL" id="GAA0704695.1"/>
    </source>
</evidence>
<keyword evidence="10 11" id="KW-0472">Membrane</keyword>
<evidence type="ECO:0000256" key="11">
    <source>
        <dbReference type="SAM" id="Phobius"/>
    </source>
</evidence>
<keyword evidence="6" id="KW-0067">ATP-binding</keyword>
<keyword evidence="15" id="KW-1185">Reference proteome</keyword>
<evidence type="ECO:0000256" key="10">
    <source>
        <dbReference type="ARBA" id="ARBA00023136"/>
    </source>
</evidence>
<dbReference type="InterPro" id="IPR036640">
    <property type="entry name" value="ABC1_TM_sf"/>
</dbReference>
<dbReference type="PROSITE" id="PS50893">
    <property type="entry name" value="ABC_TRANSPORTER_2"/>
    <property type="match status" value="1"/>
</dbReference>
<feature type="domain" description="ABC transmembrane type-1" evidence="13">
    <location>
        <begin position="28"/>
        <end position="310"/>
    </location>
</feature>
<evidence type="ECO:0000256" key="9">
    <source>
        <dbReference type="ARBA" id="ARBA00023055"/>
    </source>
</evidence>
<comment type="caution">
    <text evidence="14">The sequence shown here is derived from an EMBL/GenBank/DDBJ whole genome shotgun (WGS) entry which is preliminary data.</text>
</comment>
<dbReference type="PROSITE" id="PS50929">
    <property type="entry name" value="ABC_TM1F"/>
    <property type="match status" value="1"/>
</dbReference>
<dbReference type="InterPro" id="IPR027417">
    <property type="entry name" value="P-loop_NTPase"/>
</dbReference>
<keyword evidence="8 11" id="KW-1133">Transmembrane helix</keyword>
<evidence type="ECO:0000259" key="13">
    <source>
        <dbReference type="PROSITE" id="PS50929"/>
    </source>
</evidence>
<dbReference type="Gene3D" id="3.40.50.300">
    <property type="entry name" value="P-loop containing nucleotide triphosphate hydrolases"/>
    <property type="match status" value="1"/>
</dbReference>
<accession>A0ABP3TID8</accession>
<evidence type="ECO:0000256" key="5">
    <source>
        <dbReference type="ARBA" id="ARBA00022741"/>
    </source>
</evidence>
<keyword evidence="2" id="KW-0813">Transport</keyword>
<dbReference type="NCBIfam" id="TIGR02203">
    <property type="entry name" value="MsbA_lipidA"/>
    <property type="match status" value="1"/>
</dbReference>
<dbReference type="InterPro" id="IPR011527">
    <property type="entry name" value="ABC1_TM_dom"/>
</dbReference>
<keyword evidence="5" id="KW-0547">Nucleotide-binding</keyword>
<sequence length="593" mass="64669">MSAAPARSGLAIYLRLLGYTRRYWPVAIIAVVGMVIDAACMGVFARAIKPMLDNLFISHDKVWIFWMPIIIVAIFFVRSIAMYVTDYGTAYIGRGVVQQLRQQVFDHYLHLPSAFFDRESSGHQIARITYSSEQVAQASTDAVKIAVVDGLTVVFYVIVMLLASVRLTLVLLVMVPLVGALVAYVGRRYRRISHRIQGSMGTVTGVVEEAVGANREVKVFGGQRYESNRFNKVSDQTRKLALKIAATNGMASSFVQLIAAITLAIIIYFATRHPMLTQLSPGAFTSLILAMGGILPSLKRLTTVQANLQRGLAAADEIFTLIDLPGERDDGRTELATFARELEFRDVHMRYSEDAKPALRGVSLACVRGSVTALVGRSGSGKSTLASLIPRFYEPTAGSVRIDGHALGDYTLESLRRQIAWVGQTVTLFDDSIARNIAYGALADASEADIVAAAEAANAMEFIRQLPDGIHSRVGEGGALLSGGQRQRIAIARALLKNAPILILDEATSALDSESERLIQDALNRLIRDRTVIVIAHRLSTIEHADQIVVLDRGLIVEQGTHAALLARGGDYAMLHRMQFKDDSAAPTFAVEN</sequence>
<dbReference type="InterPro" id="IPR017871">
    <property type="entry name" value="ABC_transporter-like_CS"/>
</dbReference>
<dbReference type="Pfam" id="PF00005">
    <property type="entry name" value="ABC_tran"/>
    <property type="match status" value="1"/>
</dbReference>